<evidence type="ECO:0000256" key="1">
    <source>
        <dbReference type="SAM" id="MobiDB-lite"/>
    </source>
</evidence>
<feature type="region of interest" description="Disordered" evidence="1">
    <location>
        <begin position="103"/>
        <end position="123"/>
    </location>
</feature>
<dbReference type="OrthoDB" id="8039240at2759"/>
<dbReference type="VEuPathDB" id="FungiDB:PC110_g6960"/>
<gene>
    <name evidence="2" type="ORF">JG687_00011500</name>
</gene>
<dbReference type="AlphaFoldDB" id="A0A8T1U8Z0"/>
<proteinExistence type="predicted"/>
<name>A0A8T1U8Z0_9STRA</name>
<organism evidence="2 3">
    <name type="scientific">Phytophthora cactorum</name>
    <dbReference type="NCBI Taxonomy" id="29920"/>
    <lineage>
        <taxon>Eukaryota</taxon>
        <taxon>Sar</taxon>
        <taxon>Stramenopiles</taxon>
        <taxon>Oomycota</taxon>
        <taxon>Peronosporomycetes</taxon>
        <taxon>Peronosporales</taxon>
        <taxon>Peronosporaceae</taxon>
        <taxon>Phytophthora</taxon>
    </lineage>
</organism>
<dbReference type="Proteomes" id="UP000688947">
    <property type="component" value="Unassembled WGS sequence"/>
</dbReference>
<accession>A0A8T1U8Z0</accession>
<reference evidence="2" key="1">
    <citation type="submission" date="2021-01" db="EMBL/GenBank/DDBJ databases">
        <title>Phytophthora aleatoria, a newly-described species from Pinus radiata is distinct from Phytophthora cactorum isolates based on comparative genomics.</title>
        <authorList>
            <person name="Mcdougal R."/>
            <person name="Panda P."/>
            <person name="Williams N."/>
            <person name="Studholme D.J."/>
        </authorList>
    </citation>
    <scope>NUCLEOTIDE SEQUENCE</scope>
    <source>
        <strain evidence="2">NZFS 3830</strain>
    </source>
</reference>
<comment type="caution">
    <text evidence="2">The sequence shown here is derived from an EMBL/GenBank/DDBJ whole genome shotgun (WGS) entry which is preliminary data.</text>
</comment>
<evidence type="ECO:0000313" key="3">
    <source>
        <dbReference type="Proteomes" id="UP000688947"/>
    </source>
</evidence>
<dbReference type="EMBL" id="JAENGZ010000710">
    <property type="protein sequence ID" value="KAG6954933.1"/>
    <property type="molecule type" value="Genomic_DNA"/>
</dbReference>
<evidence type="ECO:0000313" key="2">
    <source>
        <dbReference type="EMBL" id="KAG6954933.1"/>
    </source>
</evidence>
<protein>
    <submittedName>
        <fullName evidence="2">Uncharacterized protein</fullName>
    </submittedName>
</protein>
<sequence length="123" mass="13680">MTRTRFQQIRGALTLHPLEHPTFDKKRNPLWQFAVPISVSNIDEVTVRTKARTRARTFTPTKPDKYDVRFLKLTDGEMQLLGAVRINLVDKCNNPAVSAAITGIDGGPRGGWEPVATVDPEPG</sequence>